<reference evidence="2 3" key="1">
    <citation type="journal article" date="2005" name="Nucleic Acids Res.">
        <title>Genomic blueprint of Hahella chejuensis, a marine microbe producing an algicidal agent.</title>
        <authorList>
            <person name="Jeong H."/>
            <person name="Yim J.H."/>
            <person name="Lee C."/>
            <person name="Choi S.-H."/>
            <person name="Park Y.K."/>
            <person name="Yoon S.H."/>
            <person name="Hur C.-G."/>
            <person name="Kang H.-Y."/>
            <person name="Kim D."/>
            <person name="Lee H.H."/>
            <person name="Park K.H."/>
            <person name="Park S.-H."/>
            <person name="Park H.-S."/>
            <person name="Lee H.K."/>
            <person name="Oh T.K."/>
            <person name="Kim J.F."/>
        </authorList>
    </citation>
    <scope>NUCLEOTIDE SEQUENCE [LARGE SCALE GENOMIC DNA]</scope>
    <source>
        <strain evidence="2 3">KCTC 2396</strain>
    </source>
</reference>
<dbReference type="Proteomes" id="UP000000238">
    <property type="component" value="Chromosome"/>
</dbReference>
<protein>
    <submittedName>
        <fullName evidence="2">Uncharacterized protein</fullName>
    </submittedName>
</protein>
<dbReference type="EMBL" id="CP000155">
    <property type="protein sequence ID" value="ABC29878.1"/>
    <property type="molecule type" value="Genomic_DNA"/>
</dbReference>
<keyword evidence="1" id="KW-0175">Coiled coil</keyword>
<evidence type="ECO:0000313" key="2">
    <source>
        <dbReference type="EMBL" id="ABC29878.1"/>
    </source>
</evidence>
<dbReference type="RefSeq" id="WP_011396947.1">
    <property type="nucleotide sequence ID" value="NC_007645.1"/>
</dbReference>
<proteinExistence type="predicted"/>
<evidence type="ECO:0000256" key="1">
    <source>
        <dbReference type="SAM" id="Coils"/>
    </source>
</evidence>
<dbReference type="KEGG" id="hch:HCH_03113"/>
<name>Q2SHJ6_HAHCH</name>
<dbReference type="AlphaFoldDB" id="Q2SHJ6"/>
<sequence>MKALGIISILLALLYVAFLSVEHSEEAERQKEKAEQQIDQAQKQIEEAMEKNRERLEKGAQ</sequence>
<dbReference type="STRING" id="349521.HCH_03113"/>
<keyword evidence="3" id="KW-1185">Reference proteome</keyword>
<gene>
    <name evidence="2" type="ordered locus">HCH_03113</name>
</gene>
<organism evidence="2 3">
    <name type="scientific">Hahella chejuensis (strain KCTC 2396)</name>
    <dbReference type="NCBI Taxonomy" id="349521"/>
    <lineage>
        <taxon>Bacteria</taxon>
        <taxon>Pseudomonadati</taxon>
        <taxon>Pseudomonadota</taxon>
        <taxon>Gammaproteobacteria</taxon>
        <taxon>Oceanospirillales</taxon>
        <taxon>Hahellaceae</taxon>
        <taxon>Hahella</taxon>
    </lineage>
</organism>
<accession>Q2SHJ6</accession>
<evidence type="ECO:0000313" key="3">
    <source>
        <dbReference type="Proteomes" id="UP000000238"/>
    </source>
</evidence>
<dbReference type="HOGENOM" id="CLU_2916124_0_0_6"/>
<feature type="coiled-coil region" evidence="1">
    <location>
        <begin position="20"/>
        <end position="58"/>
    </location>
</feature>